<evidence type="ECO:0000313" key="6">
    <source>
        <dbReference type="EMBL" id="PRZ32769.1"/>
    </source>
</evidence>
<dbReference type="InterPro" id="IPR016181">
    <property type="entry name" value="Acyl_CoA_acyltransferase"/>
</dbReference>
<dbReference type="GO" id="GO:0006629">
    <property type="term" value="P:lipid metabolic process"/>
    <property type="evidence" value="ECO:0007669"/>
    <property type="project" value="UniProtKB-KW"/>
</dbReference>
<name>A0A2T0Z8T5_9ACTN</name>
<dbReference type="AlphaFoldDB" id="A0A2T0Z8T5"/>
<dbReference type="OrthoDB" id="9787072at2"/>
<protein>
    <submittedName>
        <fullName evidence="6">Putative hemolysin</fullName>
    </submittedName>
</protein>
<dbReference type="PANTHER" id="PTHR37323">
    <property type="entry name" value="GCN5-RELATED N-ACETYLTRANSFERASE"/>
    <property type="match status" value="1"/>
</dbReference>
<organism evidence="6 7">
    <name type="scientific">Antricoccus suffuscus</name>
    <dbReference type="NCBI Taxonomy" id="1629062"/>
    <lineage>
        <taxon>Bacteria</taxon>
        <taxon>Bacillati</taxon>
        <taxon>Actinomycetota</taxon>
        <taxon>Actinomycetes</taxon>
        <taxon>Geodermatophilales</taxon>
        <taxon>Antricoccaceae</taxon>
        <taxon>Antricoccus</taxon>
    </lineage>
</organism>
<dbReference type="PANTHER" id="PTHR37323:SF1">
    <property type="entry name" value="L-ORNITHINE N(ALPHA)-ACYLTRANSFERASE"/>
    <property type="match status" value="1"/>
</dbReference>
<dbReference type="Pfam" id="PF13444">
    <property type="entry name" value="Acetyltransf_5"/>
    <property type="match status" value="1"/>
</dbReference>
<proteinExistence type="predicted"/>
<evidence type="ECO:0000313" key="7">
    <source>
        <dbReference type="Proteomes" id="UP000237752"/>
    </source>
</evidence>
<comment type="pathway">
    <text evidence="1">Lipid metabolism.</text>
</comment>
<gene>
    <name evidence="6" type="ORF">CLV47_12643</name>
</gene>
<sequence>MVTSRPATQTAQTESTTYSLQIVPPGPQAELALRLRYRVFADEMGAHLPNNAGRDLDEWDAHCDHLMVRDDTTGEVVGSYRILPPRVAMQLGRSYSAGEFDLSELASIAGSLVEVGRSCVDPAHRNGAVIGLLWSGLARYMLLSGHRYLGGCASIPLRDGLDNAASVVRQSMSNSPPPRGFSVLPLQPWNYAERADVARPTVPPLLRAYLRLGAWVCGGPAIDFDFGTADLYILLDMERIDRRIARRFLQAA</sequence>
<dbReference type="SUPFAM" id="SSF55729">
    <property type="entry name" value="Acyl-CoA N-acyltransferases (Nat)"/>
    <property type="match status" value="1"/>
</dbReference>
<dbReference type="GO" id="GO:0016746">
    <property type="term" value="F:acyltransferase activity"/>
    <property type="evidence" value="ECO:0007669"/>
    <property type="project" value="UniProtKB-KW"/>
</dbReference>
<evidence type="ECO:0000256" key="4">
    <source>
        <dbReference type="ARBA" id="ARBA00023098"/>
    </source>
</evidence>
<dbReference type="EMBL" id="PVUE01000026">
    <property type="protein sequence ID" value="PRZ32769.1"/>
    <property type="molecule type" value="Genomic_DNA"/>
</dbReference>
<evidence type="ECO:0000256" key="1">
    <source>
        <dbReference type="ARBA" id="ARBA00005189"/>
    </source>
</evidence>
<evidence type="ECO:0000256" key="3">
    <source>
        <dbReference type="ARBA" id="ARBA00022679"/>
    </source>
</evidence>
<dbReference type="InterPro" id="IPR052351">
    <property type="entry name" value="Ornithine_N-alpha-AT"/>
</dbReference>
<keyword evidence="7" id="KW-1185">Reference proteome</keyword>
<keyword evidence="2" id="KW-0444">Lipid biosynthesis</keyword>
<keyword evidence="4" id="KW-0443">Lipid metabolism</keyword>
<keyword evidence="5" id="KW-0012">Acyltransferase</keyword>
<comment type="caution">
    <text evidence="6">The sequence shown here is derived from an EMBL/GenBank/DDBJ whole genome shotgun (WGS) entry which is preliminary data.</text>
</comment>
<dbReference type="Proteomes" id="UP000237752">
    <property type="component" value="Unassembled WGS sequence"/>
</dbReference>
<dbReference type="Gene3D" id="3.40.630.30">
    <property type="match status" value="1"/>
</dbReference>
<reference evidence="6 7" key="1">
    <citation type="submission" date="2018-03" db="EMBL/GenBank/DDBJ databases">
        <title>Genomic Encyclopedia of Archaeal and Bacterial Type Strains, Phase II (KMG-II): from individual species to whole genera.</title>
        <authorList>
            <person name="Goeker M."/>
        </authorList>
    </citation>
    <scope>NUCLEOTIDE SEQUENCE [LARGE SCALE GENOMIC DNA]</scope>
    <source>
        <strain evidence="6 7">DSM 100065</strain>
    </source>
</reference>
<keyword evidence="3" id="KW-0808">Transferase</keyword>
<evidence type="ECO:0000256" key="2">
    <source>
        <dbReference type="ARBA" id="ARBA00022516"/>
    </source>
</evidence>
<dbReference type="RefSeq" id="WP_106350962.1">
    <property type="nucleotide sequence ID" value="NZ_PVUE01000026.1"/>
</dbReference>
<evidence type="ECO:0000256" key="5">
    <source>
        <dbReference type="ARBA" id="ARBA00023315"/>
    </source>
</evidence>
<accession>A0A2T0Z8T5</accession>